<sequence length="268" mass="30617">MDLGYWQASLFFCVLRTGDLERARLVAPTGWKEFCMVAWRFFLMQSDLNDELKDRLAQELLNAIEQPAEPPESNDGGSTIVGSQPFIFALLLILVNPDKVDDEVLPLTPGLIPPSHSDPDSAKDGENWWLLMPLTLPDADDSPNVQWSDDEFVQGVIGRLSTDRPWIFNWFGYSRTILLRLEMTWVPHPRKWVVCRCDYVGMRNLNSVENERITASSGLSEFIPVQFFKACKEDSCQRQLLSRLILMGKLGIDGTLNLYARKLETIEY</sequence>
<protein>
    <submittedName>
        <fullName evidence="1">Uncharacterized protein</fullName>
    </submittedName>
</protein>
<reference evidence="1" key="2">
    <citation type="submission" date="2020-05" db="EMBL/GenBank/DDBJ databases">
        <authorList>
            <person name="Kim H.-S."/>
            <person name="Proctor R.H."/>
            <person name="Brown D.W."/>
        </authorList>
    </citation>
    <scope>NUCLEOTIDE SEQUENCE</scope>
    <source>
        <strain evidence="1">NRRL 45417</strain>
    </source>
</reference>
<evidence type="ECO:0000313" key="2">
    <source>
        <dbReference type="Proteomes" id="UP000604273"/>
    </source>
</evidence>
<proteinExistence type="predicted"/>
<reference evidence="1" key="1">
    <citation type="journal article" date="2020" name="BMC Genomics">
        <title>Correction to: Identification and distribution of gene clusters required for synthesis of sphingolipid metabolism inhibitors in diverse species of the filamentous fungus Fusarium.</title>
        <authorList>
            <person name="Kim H.S."/>
            <person name="Lohmar J.M."/>
            <person name="Busman M."/>
            <person name="Brown D.W."/>
            <person name="Naumann T.A."/>
            <person name="Divon H.H."/>
            <person name="Lysoe E."/>
            <person name="Uhlig S."/>
            <person name="Proctor R.H."/>
        </authorList>
    </citation>
    <scope>NUCLEOTIDE SEQUENCE</scope>
    <source>
        <strain evidence="1">NRRL 45417</strain>
    </source>
</reference>
<comment type="caution">
    <text evidence="1">The sequence shown here is derived from an EMBL/GenBank/DDBJ whole genome shotgun (WGS) entry which is preliminary data.</text>
</comment>
<dbReference type="Proteomes" id="UP000604273">
    <property type="component" value="Unassembled WGS sequence"/>
</dbReference>
<keyword evidence="2" id="KW-1185">Reference proteome</keyword>
<name>A0A8H4SQC7_9HYPO</name>
<dbReference type="AlphaFoldDB" id="A0A8H4SQC7"/>
<accession>A0A8H4SQC7</accession>
<gene>
    <name evidence="1" type="ORF">FGADI_13155</name>
</gene>
<evidence type="ECO:0000313" key="1">
    <source>
        <dbReference type="EMBL" id="KAF4943798.1"/>
    </source>
</evidence>
<dbReference type="EMBL" id="JABFAI010000493">
    <property type="protein sequence ID" value="KAF4943798.1"/>
    <property type="molecule type" value="Genomic_DNA"/>
</dbReference>
<organism evidence="1 2">
    <name type="scientific">Fusarium gaditjirri</name>
    <dbReference type="NCBI Taxonomy" id="282569"/>
    <lineage>
        <taxon>Eukaryota</taxon>
        <taxon>Fungi</taxon>
        <taxon>Dikarya</taxon>
        <taxon>Ascomycota</taxon>
        <taxon>Pezizomycotina</taxon>
        <taxon>Sordariomycetes</taxon>
        <taxon>Hypocreomycetidae</taxon>
        <taxon>Hypocreales</taxon>
        <taxon>Nectriaceae</taxon>
        <taxon>Fusarium</taxon>
        <taxon>Fusarium nisikadoi species complex</taxon>
    </lineage>
</organism>